<evidence type="ECO:0000313" key="6">
    <source>
        <dbReference type="Proteomes" id="UP000663845"/>
    </source>
</evidence>
<feature type="transmembrane region" description="Helical" evidence="1">
    <location>
        <begin position="79"/>
        <end position="96"/>
    </location>
</feature>
<protein>
    <submittedName>
        <fullName evidence="3">Uncharacterized protein</fullName>
    </submittedName>
</protein>
<organism evidence="3 6">
    <name type="scientific">Adineta steineri</name>
    <dbReference type="NCBI Taxonomy" id="433720"/>
    <lineage>
        <taxon>Eukaryota</taxon>
        <taxon>Metazoa</taxon>
        <taxon>Spiralia</taxon>
        <taxon>Gnathifera</taxon>
        <taxon>Rotifera</taxon>
        <taxon>Eurotatoria</taxon>
        <taxon>Bdelloidea</taxon>
        <taxon>Adinetida</taxon>
        <taxon>Adinetidae</taxon>
        <taxon>Adineta</taxon>
    </lineage>
</organism>
<dbReference type="EMBL" id="CAJOBB010000221">
    <property type="protein sequence ID" value="CAF3615869.1"/>
    <property type="molecule type" value="Genomic_DNA"/>
</dbReference>
<gene>
    <name evidence="2" type="ORF">IZO911_LOCUS6379</name>
    <name evidence="3" type="ORF">JYZ213_LOCUS9769</name>
    <name evidence="4" type="ORF">KXQ929_LOCUS5890</name>
    <name evidence="5" type="ORF">OXD698_LOCUS30396</name>
</gene>
<evidence type="ECO:0000313" key="5">
    <source>
        <dbReference type="EMBL" id="CAF4015993.1"/>
    </source>
</evidence>
<keyword evidence="1" id="KW-1133">Transmembrane helix</keyword>
<feature type="transmembrane region" description="Helical" evidence="1">
    <location>
        <begin position="239"/>
        <end position="260"/>
    </location>
</feature>
<proteinExistence type="predicted"/>
<feature type="transmembrane region" description="Helical" evidence="1">
    <location>
        <begin position="167"/>
        <end position="189"/>
    </location>
</feature>
<feature type="transmembrane region" description="Helical" evidence="1">
    <location>
        <begin position="195"/>
        <end position="218"/>
    </location>
</feature>
<dbReference type="EMBL" id="CAJNOE010000039">
    <property type="protein sequence ID" value="CAF0790623.1"/>
    <property type="molecule type" value="Genomic_DNA"/>
</dbReference>
<dbReference type="AlphaFoldDB" id="A0A813YMS6"/>
<comment type="caution">
    <text evidence="3">The sequence shown here is derived from an EMBL/GenBank/DDBJ whole genome shotgun (WGS) entry which is preliminary data.</text>
</comment>
<evidence type="ECO:0000313" key="3">
    <source>
        <dbReference type="EMBL" id="CAF0886226.1"/>
    </source>
</evidence>
<name>A0A813YMS6_9BILA</name>
<dbReference type="EMBL" id="CAJOAZ010003569">
    <property type="protein sequence ID" value="CAF4015993.1"/>
    <property type="molecule type" value="Genomic_DNA"/>
</dbReference>
<reference evidence="3" key="1">
    <citation type="submission" date="2021-02" db="EMBL/GenBank/DDBJ databases">
        <authorList>
            <person name="Nowell W R."/>
        </authorList>
    </citation>
    <scope>NUCLEOTIDE SEQUENCE</scope>
</reference>
<sequence length="307" mass="34728">MSSSSSSYQQYGNPVLYTFVGFTLQPYWLIIAEMLFLQALQRINSLIGTACKKQKKHVYIALEITILGPKRTGVAPLKYSVLDFFLSLVSVGHFVYSCYLQTKCSSASNANSWNCYNAFGYRLYNYVLPSVVSILVDSIVQLVNTYRAHQEDKKKRIIKGNIKYIKWFLLGTSITLNSLVAMVFIPFFVSNVIPMLIIYSWILVVILVGLILLYAIVITSVVNAIRKCEGCGCIYCGKFFAAHCVVGLQVFGCLVFSMAFNYSQYSFYGGDFNSVPWYEYQSRDTVTWFHSLSNSSELLTHNILAAF</sequence>
<evidence type="ECO:0000313" key="2">
    <source>
        <dbReference type="EMBL" id="CAF0790623.1"/>
    </source>
</evidence>
<evidence type="ECO:0000256" key="1">
    <source>
        <dbReference type="SAM" id="Phobius"/>
    </source>
</evidence>
<accession>A0A813YMS6</accession>
<keyword evidence="1" id="KW-0472">Membrane</keyword>
<feature type="transmembrane region" description="Helical" evidence="1">
    <location>
        <begin position="15"/>
        <end position="37"/>
    </location>
</feature>
<dbReference type="EMBL" id="CAJNOG010000069">
    <property type="protein sequence ID" value="CAF0886226.1"/>
    <property type="molecule type" value="Genomic_DNA"/>
</dbReference>
<dbReference type="Proteomes" id="UP000663845">
    <property type="component" value="Unassembled WGS sequence"/>
</dbReference>
<dbReference type="Proteomes" id="UP000663860">
    <property type="component" value="Unassembled WGS sequence"/>
</dbReference>
<feature type="transmembrane region" description="Helical" evidence="1">
    <location>
        <begin position="126"/>
        <end position="146"/>
    </location>
</feature>
<dbReference type="Proteomes" id="UP000663868">
    <property type="component" value="Unassembled WGS sequence"/>
</dbReference>
<dbReference type="Proteomes" id="UP000663844">
    <property type="component" value="Unassembled WGS sequence"/>
</dbReference>
<keyword evidence="1" id="KW-0812">Transmembrane</keyword>
<evidence type="ECO:0000313" key="4">
    <source>
        <dbReference type="EMBL" id="CAF3615869.1"/>
    </source>
</evidence>